<proteinExistence type="predicted"/>
<gene>
    <name evidence="2" type="ORF">GCM10022252_21940</name>
</gene>
<feature type="compositionally biased region" description="Basic residues" evidence="1">
    <location>
        <begin position="22"/>
        <end position="31"/>
    </location>
</feature>
<comment type="caution">
    <text evidence="2">The sequence shown here is derived from an EMBL/GenBank/DDBJ whole genome shotgun (WGS) entry which is preliminary data.</text>
</comment>
<dbReference type="EMBL" id="BAABAQ010000003">
    <property type="protein sequence ID" value="GAA4187777.1"/>
    <property type="molecule type" value="Genomic_DNA"/>
</dbReference>
<reference evidence="3" key="1">
    <citation type="journal article" date="2019" name="Int. J. Syst. Evol. Microbiol.">
        <title>The Global Catalogue of Microorganisms (GCM) 10K type strain sequencing project: providing services to taxonomists for standard genome sequencing and annotation.</title>
        <authorList>
            <consortium name="The Broad Institute Genomics Platform"/>
            <consortium name="The Broad Institute Genome Sequencing Center for Infectious Disease"/>
            <person name="Wu L."/>
            <person name="Ma J."/>
        </authorList>
    </citation>
    <scope>NUCLEOTIDE SEQUENCE [LARGE SCALE GENOMIC DNA]</scope>
    <source>
        <strain evidence="3">JCM 17388</strain>
    </source>
</reference>
<name>A0ABP8APY9_9ACTN</name>
<accession>A0ABP8APY9</accession>
<protein>
    <submittedName>
        <fullName evidence="2">Uncharacterized protein</fullName>
    </submittedName>
</protein>
<dbReference type="Proteomes" id="UP001501251">
    <property type="component" value="Unassembled WGS sequence"/>
</dbReference>
<feature type="compositionally biased region" description="Basic and acidic residues" evidence="1">
    <location>
        <begin position="38"/>
        <end position="53"/>
    </location>
</feature>
<feature type="region of interest" description="Disordered" evidence="1">
    <location>
        <begin position="1"/>
        <end position="53"/>
    </location>
</feature>
<keyword evidence="3" id="KW-1185">Reference proteome</keyword>
<organism evidence="2 3">
    <name type="scientific">Streptosporangium oxazolinicum</name>
    <dbReference type="NCBI Taxonomy" id="909287"/>
    <lineage>
        <taxon>Bacteria</taxon>
        <taxon>Bacillati</taxon>
        <taxon>Actinomycetota</taxon>
        <taxon>Actinomycetes</taxon>
        <taxon>Streptosporangiales</taxon>
        <taxon>Streptosporangiaceae</taxon>
        <taxon>Streptosporangium</taxon>
    </lineage>
</organism>
<evidence type="ECO:0000256" key="1">
    <source>
        <dbReference type="SAM" id="MobiDB-lite"/>
    </source>
</evidence>
<feature type="compositionally biased region" description="Basic and acidic residues" evidence="1">
    <location>
        <begin position="1"/>
        <end position="11"/>
    </location>
</feature>
<sequence length="77" mass="8270">MEKWLFHEGTGRPDANAEGVHRRGRARRKRGVAGSADSADRYAEHGPEDAAIRRGGEVGGKVQVVGADRGCTDVVTR</sequence>
<evidence type="ECO:0000313" key="2">
    <source>
        <dbReference type="EMBL" id="GAA4187777.1"/>
    </source>
</evidence>
<evidence type="ECO:0000313" key="3">
    <source>
        <dbReference type="Proteomes" id="UP001501251"/>
    </source>
</evidence>